<keyword evidence="1" id="KW-0175">Coiled coil</keyword>
<name>A0A923SF67_9FLAO</name>
<feature type="transmembrane region" description="Helical" evidence="3">
    <location>
        <begin position="280"/>
        <end position="298"/>
    </location>
</feature>
<comment type="caution">
    <text evidence="4">The sequence shown here is derived from an EMBL/GenBank/DDBJ whole genome shotgun (WGS) entry which is preliminary data.</text>
</comment>
<reference evidence="4 5" key="1">
    <citation type="submission" date="2020-08" db="EMBL/GenBank/DDBJ databases">
        <title>Description of novel Flavobacterium F-392 isolate.</title>
        <authorList>
            <person name="Saticioglu I.B."/>
            <person name="Duman M."/>
            <person name="Altun S."/>
        </authorList>
    </citation>
    <scope>NUCLEOTIDE SEQUENCE [LARGE SCALE GENOMIC DNA]</scope>
    <source>
        <strain evidence="4 5">F-392</strain>
    </source>
</reference>
<feature type="coiled-coil region" evidence="1">
    <location>
        <begin position="50"/>
        <end position="131"/>
    </location>
</feature>
<evidence type="ECO:0000256" key="1">
    <source>
        <dbReference type="SAM" id="Coils"/>
    </source>
</evidence>
<feature type="region of interest" description="Disordered" evidence="2">
    <location>
        <begin position="22"/>
        <end position="46"/>
    </location>
</feature>
<evidence type="ECO:0000256" key="3">
    <source>
        <dbReference type="SAM" id="Phobius"/>
    </source>
</evidence>
<dbReference type="RefSeq" id="WP_187017126.1">
    <property type="nucleotide sequence ID" value="NZ_JACRUK010000004.1"/>
</dbReference>
<keyword evidence="3" id="KW-0812">Transmembrane</keyword>
<keyword evidence="3" id="KW-1133">Transmembrane helix</keyword>
<organism evidence="4 5">
    <name type="scientific">Flavobacterium muglaense</name>
    <dbReference type="NCBI Taxonomy" id="2764716"/>
    <lineage>
        <taxon>Bacteria</taxon>
        <taxon>Pseudomonadati</taxon>
        <taxon>Bacteroidota</taxon>
        <taxon>Flavobacteriia</taxon>
        <taxon>Flavobacteriales</taxon>
        <taxon>Flavobacteriaceae</taxon>
        <taxon>Flavobacterium</taxon>
    </lineage>
</organism>
<evidence type="ECO:0000313" key="4">
    <source>
        <dbReference type="EMBL" id="MBC5843434.1"/>
    </source>
</evidence>
<dbReference type="EMBL" id="JACRUL010000004">
    <property type="protein sequence ID" value="MBC5843434.1"/>
    <property type="molecule type" value="Genomic_DNA"/>
</dbReference>
<dbReference type="Proteomes" id="UP000641454">
    <property type="component" value="Unassembled WGS sequence"/>
</dbReference>
<feature type="compositionally biased region" description="Polar residues" evidence="2">
    <location>
        <begin position="22"/>
        <end position="42"/>
    </location>
</feature>
<feature type="coiled-coil region" evidence="1">
    <location>
        <begin position="166"/>
        <end position="193"/>
    </location>
</feature>
<evidence type="ECO:0000256" key="2">
    <source>
        <dbReference type="SAM" id="MobiDB-lite"/>
    </source>
</evidence>
<proteinExistence type="predicted"/>
<sequence length="308" mass="34692">MMKKITTLALVAISIISCQQQNSKTTTLSNPETPTVSQSNTDLESHLDKQEDLKEHIIQLAKKKDSLQNVLKGTKESMTRINETKIDKGTEGVKAKLNELKGQKENFEEQLNLQKKEMDLATKKIDILKQEKTVYDEQKKALYDKGAKPKEFVVVDSLLNGITKKLLDQNKRVKTLNRNVADVEEQVLSITEQRGFLSSKIRENYNAQEIFEEFAKEEDTKITTQIAAIDAEMSKLNGDVSSINSTVAGLHSNIEKEQADQDIKLSEVEAQEKTNNRLKIAGIAIVLIALLFGLFYIVGKRKKNNAKK</sequence>
<keyword evidence="5" id="KW-1185">Reference proteome</keyword>
<evidence type="ECO:0000313" key="5">
    <source>
        <dbReference type="Proteomes" id="UP000641454"/>
    </source>
</evidence>
<dbReference type="AlphaFoldDB" id="A0A923SF67"/>
<dbReference type="PROSITE" id="PS51257">
    <property type="entry name" value="PROKAR_LIPOPROTEIN"/>
    <property type="match status" value="1"/>
</dbReference>
<accession>A0A923SF67</accession>
<gene>
    <name evidence="4" type="ORF">H8R25_03150</name>
</gene>
<protein>
    <recommendedName>
        <fullName evidence="6">Lipoprotein</fullName>
    </recommendedName>
</protein>
<evidence type="ECO:0008006" key="6">
    <source>
        <dbReference type="Google" id="ProtNLM"/>
    </source>
</evidence>
<keyword evidence="3" id="KW-0472">Membrane</keyword>